<comment type="caution">
    <text evidence="7">The sequence shown here is derived from an EMBL/GenBank/DDBJ whole genome shotgun (WGS) entry which is preliminary data.</text>
</comment>
<name>A0ABT6FZH4_9FLAO</name>
<feature type="transmembrane region" description="Helical" evidence="5">
    <location>
        <begin position="223"/>
        <end position="241"/>
    </location>
</feature>
<evidence type="ECO:0000256" key="4">
    <source>
        <dbReference type="ARBA" id="ARBA00023136"/>
    </source>
</evidence>
<dbReference type="InterPro" id="IPR051533">
    <property type="entry name" value="WaaL-like"/>
</dbReference>
<dbReference type="Pfam" id="PF04932">
    <property type="entry name" value="Wzy_C"/>
    <property type="match status" value="1"/>
</dbReference>
<feature type="transmembrane region" description="Helical" evidence="5">
    <location>
        <begin position="14"/>
        <end position="47"/>
    </location>
</feature>
<sequence>MEKLIVKIPSRNNYLGLFLILILIAISQFTIELNFVLLVILSFYFFFKHIKFYNRIINILFPLILIFLLATVGSVFYLPNIIDFVKDCVHLTTPVFAISFGYYFIKSIDHSNKETIIKWLMLYCFLVSFIHIVKVYLNLDDDWNTAGIRNIGGKGSPEEAFIYSLFLVFYRKKKFKMFSKMFTNLFIVVVTLSILFYFSRTTMIAIVLFLISFNRVTQVTKKQAIYFLGILFFILGFMVSLQFMDIKRDSKGVESFLYKLKIAPQEIFNADIDINDHTQLWDKWRAYEVKKAVETMAEEDSYVPFFIGMGAGSLVDLDFVAPLNREGMQYIPHIHNGYGYIFFKTGSIGVVVLLLWILYIYTYIYKKPLNAEQNIYYVSVSGIGLYLLFSTLVINGIYNFRPIMPVILGMMLAMTSSFSKESQMKRIE</sequence>
<evidence type="ECO:0000259" key="6">
    <source>
        <dbReference type="Pfam" id="PF04932"/>
    </source>
</evidence>
<dbReference type="PANTHER" id="PTHR37422:SF13">
    <property type="entry name" value="LIPOPOLYSACCHARIDE BIOSYNTHESIS PROTEIN PA4999-RELATED"/>
    <property type="match status" value="1"/>
</dbReference>
<evidence type="ECO:0000256" key="5">
    <source>
        <dbReference type="SAM" id="Phobius"/>
    </source>
</evidence>
<comment type="subcellular location">
    <subcellularLocation>
        <location evidence="1">Membrane</location>
        <topology evidence="1">Multi-pass membrane protein</topology>
    </subcellularLocation>
</comment>
<evidence type="ECO:0000256" key="3">
    <source>
        <dbReference type="ARBA" id="ARBA00022989"/>
    </source>
</evidence>
<feature type="transmembrane region" description="Helical" evidence="5">
    <location>
        <begin position="59"/>
        <end position="78"/>
    </location>
</feature>
<protein>
    <recommendedName>
        <fullName evidence="6">O-antigen ligase-related domain-containing protein</fullName>
    </recommendedName>
</protein>
<keyword evidence="4 5" id="KW-0472">Membrane</keyword>
<gene>
    <name evidence="7" type="ORF">P7122_04880</name>
</gene>
<keyword evidence="3 5" id="KW-1133">Transmembrane helix</keyword>
<keyword evidence="2 5" id="KW-0812">Transmembrane</keyword>
<evidence type="ECO:0000313" key="7">
    <source>
        <dbReference type="EMBL" id="MDG4715195.1"/>
    </source>
</evidence>
<dbReference type="RefSeq" id="WP_278004657.1">
    <property type="nucleotide sequence ID" value="NZ_JARSBN010000002.1"/>
</dbReference>
<keyword evidence="8" id="KW-1185">Reference proteome</keyword>
<accession>A0ABT6FZH4</accession>
<dbReference type="Proteomes" id="UP001529085">
    <property type="component" value="Unassembled WGS sequence"/>
</dbReference>
<organism evidence="7 8">
    <name type="scientific">Winogradskyella marincola</name>
    <dbReference type="NCBI Taxonomy" id="3037795"/>
    <lineage>
        <taxon>Bacteria</taxon>
        <taxon>Pseudomonadati</taxon>
        <taxon>Bacteroidota</taxon>
        <taxon>Flavobacteriia</taxon>
        <taxon>Flavobacteriales</taxon>
        <taxon>Flavobacteriaceae</taxon>
        <taxon>Winogradskyella</taxon>
    </lineage>
</organism>
<dbReference type="InterPro" id="IPR007016">
    <property type="entry name" value="O-antigen_ligase-rel_domated"/>
</dbReference>
<feature type="transmembrane region" description="Helical" evidence="5">
    <location>
        <begin position="182"/>
        <end position="211"/>
    </location>
</feature>
<dbReference type="PANTHER" id="PTHR37422">
    <property type="entry name" value="TEICHURONIC ACID BIOSYNTHESIS PROTEIN TUAE"/>
    <property type="match status" value="1"/>
</dbReference>
<reference evidence="7 8" key="1">
    <citation type="submission" date="2023-03" db="EMBL/GenBank/DDBJ databases">
        <title>Strain YYF002 represents a novel species in the genus Winogradskyella isolated from seawater.</title>
        <authorList>
            <person name="Fu Z.-Y."/>
        </authorList>
    </citation>
    <scope>NUCLEOTIDE SEQUENCE [LARGE SCALE GENOMIC DNA]</scope>
    <source>
        <strain evidence="7 8">YYF002</strain>
    </source>
</reference>
<feature type="transmembrane region" description="Helical" evidence="5">
    <location>
        <begin position="84"/>
        <end position="105"/>
    </location>
</feature>
<evidence type="ECO:0000313" key="8">
    <source>
        <dbReference type="Proteomes" id="UP001529085"/>
    </source>
</evidence>
<feature type="transmembrane region" description="Helical" evidence="5">
    <location>
        <begin position="375"/>
        <end position="394"/>
    </location>
</feature>
<proteinExistence type="predicted"/>
<dbReference type="EMBL" id="JARSBN010000002">
    <property type="protein sequence ID" value="MDG4715195.1"/>
    <property type="molecule type" value="Genomic_DNA"/>
</dbReference>
<evidence type="ECO:0000256" key="2">
    <source>
        <dbReference type="ARBA" id="ARBA00022692"/>
    </source>
</evidence>
<evidence type="ECO:0000256" key="1">
    <source>
        <dbReference type="ARBA" id="ARBA00004141"/>
    </source>
</evidence>
<feature type="transmembrane region" description="Helical" evidence="5">
    <location>
        <begin position="341"/>
        <end position="363"/>
    </location>
</feature>
<feature type="transmembrane region" description="Helical" evidence="5">
    <location>
        <begin position="117"/>
        <end position="139"/>
    </location>
</feature>
<feature type="domain" description="O-antigen ligase-related" evidence="6">
    <location>
        <begin position="186"/>
        <end position="354"/>
    </location>
</feature>